<gene>
    <name evidence="1" type="ORF">FLB61_11680</name>
</gene>
<reference evidence="1 2" key="1">
    <citation type="journal article" date="2020" name="New Microbes New Infect">
        <title>Sellimonas caecigallum sp. nov., description and genome sequence of a new member of the Sellimonas genus isolated from the cecum of feral chicken.</title>
        <authorList>
            <person name="Wongkuna S."/>
            <person name="Ghimire S."/>
            <person name="Antony L."/>
            <person name="Chankhamhaengdecha S."/>
            <person name="Janvilisri T."/>
            <person name="Scaria J."/>
        </authorList>
    </citation>
    <scope>NUCLEOTIDE SEQUENCE [LARGE SCALE GENOMIC DNA]</scope>
    <source>
        <strain evidence="1 2">SW451</strain>
    </source>
</reference>
<evidence type="ECO:0000313" key="1">
    <source>
        <dbReference type="EMBL" id="MBY0759730.1"/>
    </source>
</evidence>
<comment type="caution">
    <text evidence="1">The sequence shown here is derived from an EMBL/GenBank/DDBJ whole genome shotgun (WGS) entry which is preliminary data.</text>
</comment>
<dbReference type="InterPro" id="IPR032359">
    <property type="entry name" value="KwaB-like"/>
</dbReference>
<evidence type="ECO:0000313" key="2">
    <source>
        <dbReference type="Proteomes" id="UP000779049"/>
    </source>
</evidence>
<organism evidence="1 2">
    <name type="scientific">Sellimonas caecigallum</name>
    <dbReference type="NCBI Taxonomy" id="2592333"/>
    <lineage>
        <taxon>Bacteria</taxon>
        <taxon>Bacillati</taxon>
        <taxon>Bacillota</taxon>
        <taxon>Clostridia</taxon>
        <taxon>Lachnospirales</taxon>
        <taxon>Lachnospiraceae</taxon>
        <taxon>Sellimonas</taxon>
    </lineage>
</organism>
<protein>
    <submittedName>
        <fullName evidence="1">DUF4868 domain-containing protein</fullName>
    </submittedName>
</protein>
<sequence length="309" mass="35116">MSLARIKQVLTHLEEAKDVVFQIVQMNTSRNGDTAYIVRPITFEPIDKMKSFLLEIRDKYLDSKKGLDKMFSACIAYDGSADGKNVYYLETDNALIQKEYDLLLEALAAPAVEQDPLLMKAIASMITFSIEDDGEILPVKLISMQNPITTLKHKFFCNKGRFEEFSEKVLNLRTSIDVIIVVDKVYFLTMAGEKLFNMERAYKKLCADYVVSIKDSGIIVNVDGFTDVALHGHNPRRFVAYNKKNLEQLQNSNTRERIAKLFSVKLTDGKLDATDPKDAERIVKILCNKGMTDPFREEAMEVSGARKWS</sequence>
<dbReference type="Pfam" id="PF16162">
    <property type="entry name" value="KwaB"/>
    <property type="match status" value="1"/>
</dbReference>
<proteinExistence type="predicted"/>
<dbReference type="EMBL" id="VIRV01000023">
    <property type="protein sequence ID" value="MBY0759730.1"/>
    <property type="molecule type" value="Genomic_DNA"/>
</dbReference>
<dbReference type="Proteomes" id="UP000779049">
    <property type="component" value="Unassembled WGS sequence"/>
</dbReference>
<dbReference type="RefSeq" id="WP_221920270.1">
    <property type="nucleotide sequence ID" value="NZ_CP173660.1"/>
</dbReference>
<keyword evidence="2" id="KW-1185">Reference proteome</keyword>
<name>A0ABS7L9K1_9FIRM</name>
<accession>A0ABS7L9K1</accession>